<keyword evidence="3" id="KW-0812">Transmembrane</keyword>
<feature type="domain" description="Peptidase M28" evidence="6">
    <location>
        <begin position="524"/>
        <end position="702"/>
    </location>
</feature>
<dbReference type="InterPro" id="IPR046450">
    <property type="entry name" value="PA_dom_sf"/>
</dbReference>
<dbReference type="InterPro" id="IPR003137">
    <property type="entry name" value="PA_domain"/>
</dbReference>
<dbReference type="Pfam" id="PF02225">
    <property type="entry name" value="PA"/>
    <property type="match status" value="1"/>
</dbReference>
<evidence type="ECO:0000313" key="8">
    <source>
        <dbReference type="Proteomes" id="UP000034841"/>
    </source>
</evidence>
<dbReference type="Pfam" id="PF04389">
    <property type="entry name" value="Peptidase_M28"/>
    <property type="match status" value="1"/>
</dbReference>
<dbReference type="InterPro" id="IPR007365">
    <property type="entry name" value="TFR-like_dimer_dom"/>
</dbReference>
<evidence type="ECO:0000256" key="2">
    <source>
        <dbReference type="SAM" id="MobiDB-lite"/>
    </source>
</evidence>
<proteinExistence type="inferred from homology"/>
<feature type="domain" description="PA" evidence="4">
    <location>
        <begin position="339"/>
        <end position="423"/>
    </location>
</feature>
<keyword evidence="3" id="KW-0472">Membrane</keyword>
<evidence type="ECO:0000259" key="4">
    <source>
        <dbReference type="Pfam" id="PF02225"/>
    </source>
</evidence>
<keyword evidence="7" id="KW-0645">Protease</keyword>
<dbReference type="EC" id="3.4.17.21" evidence="7"/>
<feature type="region of interest" description="Disordered" evidence="2">
    <location>
        <begin position="32"/>
        <end position="98"/>
    </location>
</feature>
<dbReference type="SUPFAM" id="SSF52025">
    <property type="entry name" value="PA domain"/>
    <property type="match status" value="1"/>
</dbReference>
<name>A0A0F8D9D6_CERFI</name>
<dbReference type="InterPro" id="IPR036757">
    <property type="entry name" value="TFR-like_dimer_dom_sf"/>
</dbReference>
<dbReference type="SUPFAM" id="SSF53187">
    <property type="entry name" value="Zn-dependent exopeptidases"/>
    <property type="match status" value="1"/>
</dbReference>
<dbReference type="InterPro" id="IPR007484">
    <property type="entry name" value="Peptidase_M28"/>
</dbReference>
<dbReference type="GO" id="GO:0004181">
    <property type="term" value="F:metallocarboxypeptidase activity"/>
    <property type="evidence" value="ECO:0007669"/>
    <property type="project" value="UniProtKB-EC"/>
</dbReference>
<feature type="compositionally biased region" description="Acidic residues" evidence="2">
    <location>
        <begin position="66"/>
        <end position="82"/>
    </location>
</feature>
<gene>
    <name evidence="7" type="primary">Folh1</name>
    <name evidence="7" type="ORF">CFO_g4897</name>
</gene>
<reference evidence="7 8" key="1">
    <citation type="submission" date="2015-04" db="EMBL/GenBank/DDBJ databases">
        <title>Genome sequence of Ceratocystis platani, a major pathogen of plane trees.</title>
        <authorList>
            <person name="Belbahri L."/>
        </authorList>
    </citation>
    <scope>NUCLEOTIDE SEQUENCE [LARGE SCALE GENOMIC DNA]</scope>
    <source>
        <strain evidence="7 8">CFO</strain>
    </source>
</reference>
<keyword evidence="7" id="KW-0378">Hydrolase</keyword>
<dbReference type="EMBL" id="LBBL01000333">
    <property type="protein sequence ID" value="KKF92749.1"/>
    <property type="molecule type" value="Genomic_DNA"/>
</dbReference>
<evidence type="ECO:0000259" key="5">
    <source>
        <dbReference type="Pfam" id="PF04253"/>
    </source>
</evidence>
<dbReference type="InterPro" id="IPR039373">
    <property type="entry name" value="Peptidase_M28B"/>
</dbReference>
<dbReference type="Pfam" id="PF04253">
    <property type="entry name" value="TFR_dimer"/>
    <property type="match status" value="1"/>
</dbReference>
<evidence type="ECO:0000313" key="7">
    <source>
        <dbReference type="EMBL" id="KKF92749.1"/>
    </source>
</evidence>
<dbReference type="Gene3D" id="3.40.630.10">
    <property type="entry name" value="Zn peptidases"/>
    <property type="match status" value="1"/>
</dbReference>
<protein>
    <submittedName>
        <fullName evidence="7">Glutamate carboxypeptidase 2</fullName>
        <ecNumber evidence="7">3.4.17.21</ecNumber>
    </submittedName>
</protein>
<dbReference type="CDD" id="cd08022">
    <property type="entry name" value="M28_PSMA_like"/>
    <property type="match status" value="1"/>
</dbReference>
<dbReference type="Proteomes" id="UP000034841">
    <property type="component" value="Unassembled WGS sequence"/>
</dbReference>
<dbReference type="FunFam" id="3.40.630.10:FF:000101">
    <property type="entry name" value="N-acetylated alpha-linked acidic dipeptidase like 1"/>
    <property type="match status" value="1"/>
</dbReference>
<dbReference type="CDD" id="cd02121">
    <property type="entry name" value="PA_GCPII_like"/>
    <property type="match status" value="1"/>
</dbReference>
<evidence type="ECO:0000256" key="1">
    <source>
        <dbReference type="ARBA" id="ARBA00005634"/>
    </source>
</evidence>
<comment type="similarity">
    <text evidence="1">Belongs to the peptidase M28 family. M28B subfamily.</text>
</comment>
<sequence>MADRGRYDAVPPIPSYEEAVASGTLWSGDDQFGHSEDYGLLSPSPVLPPANAGRQHRGGYRPPTVETDDEASDWTSGEEDETAEVRREIEQMEVDDSDTAAARRRSLMRLWHRRMESLPFTFKLPHWATPWRSWNVSMPSVTLPRIPGFSQDQPGFYGDSMPSSRPERPHWLQWLPRMESSTVLLVIVRSFVAAVIIGVIYLIFSTDLLTSIARKMGSGVHVSPEHLRMYLQSHLSPSEMRDTVQHFTSYAHIAGTEGDYELSRDLHRKMLEAGLDDVSLEEFYVYLNYPREGGRAVEILGDNAKVEWSAKLEEDIHSSVAAGHQTFVFHGHSKSGVATGPLVYANYGRREDFNYLTEKNIAKDSIALIRSGGSSVSPALQVRAAELAGCKGVLIYSDPGDNGFVPGTSQNGPHMPGDAVKRASVSNGNLIIGDVLTPGWASDKGAMRVDPKETQALPTIPSLPLAWRDAKALLQRLKGHGIETAKEWKGAVPGIEGWWTGNSSSPIVRLRNEQDEEKKQPIWNVYGKIEGSEQSEKSVIIGNHRDAWAYGASGPHSGTAVMLELVRIFGALRLEGWSPLRTIEFMSWDAKEYNMIGSTEFVERHETYVRQNAMAYINLDSAVEGTELHAAGSPIFAKALMRVLEHVQDPASNVSLHELWQTRSASIEPLGMDGDWVPFRDIGGTSVIDLKFSGHKYPADSAYNTFDWVDKVGDPGFAYHHAMCQVAGLLALELADRWVLPLDASEFGSALLSWTQQLANWIAQHGAAVAAGLDASPLVKAAQEYKESAKSLGDWEQAWEAIVLASGNWESNAVGGQRLDYNDRLSRMETLLLDLEKGTGLAAGTQFKHAIYGPRLWPDSDSKNDDLFPGIRDAVVDGNMDEARKLLERTTAVVKDATLDLQS</sequence>
<organism evidence="7 8">
    <name type="scientific">Ceratocystis fimbriata f. sp. platani</name>
    <dbReference type="NCBI Taxonomy" id="88771"/>
    <lineage>
        <taxon>Eukaryota</taxon>
        <taxon>Fungi</taxon>
        <taxon>Dikarya</taxon>
        <taxon>Ascomycota</taxon>
        <taxon>Pezizomycotina</taxon>
        <taxon>Sordariomycetes</taxon>
        <taxon>Hypocreomycetidae</taxon>
        <taxon>Microascales</taxon>
        <taxon>Ceratocystidaceae</taxon>
        <taxon>Ceratocystis</taxon>
    </lineage>
</organism>
<dbReference type="SUPFAM" id="SSF47672">
    <property type="entry name" value="Transferrin receptor-like dimerisation domain"/>
    <property type="match status" value="1"/>
</dbReference>
<dbReference type="Gene3D" id="1.20.930.40">
    <property type="entry name" value="Transferrin receptor-like, dimerisation domain"/>
    <property type="match status" value="1"/>
</dbReference>
<dbReference type="AlphaFoldDB" id="A0A0F8D9D6"/>
<evidence type="ECO:0000256" key="3">
    <source>
        <dbReference type="SAM" id="Phobius"/>
    </source>
</evidence>
<evidence type="ECO:0000259" key="6">
    <source>
        <dbReference type="Pfam" id="PF04389"/>
    </source>
</evidence>
<dbReference type="PANTHER" id="PTHR10404">
    <property type="entry name" value="N-ACETYLATED-ALPHA-LINKED ACIDIC DIPEPTIDASE"/>
    <property type="match status" value="1"/>
</dbReference>
<keyword evidence="8" id="KW-1185">Reference proteome</keyword>
<dbReference type="OrthoDB" id="5841748at2759"/>
<dbReference type="PANTHER" id="PTHR10404:SF71">
    <property type="entry name" value="CARBOXYPEPTIDASE TRE2, PUTATIVE (AFU_ORTHOLOGUE AFUA_3G10650)-RELATED"/>
    <property type="match status" value="1"/>
</dbReference>
<keyword evidence="7" id="KW-0121">Carboxypeptidase</keyword>
<accession>A0A0F8D9D6</accession>
<feature type="transmembrane region" description="Helical" evidence="3">
    <location>
        <begin position="183"/>
        <end position="204"/>
    </location>
</feature>
<dbReference type="Gene3D" id="3.50.30.30">
    <property type="match status" value="1"/>
</dbReference>
<feature type="domain" description="Transferrin receptor-like dimerisation" evidence="5">
    <location>
        <begin position="774"/>
        <end position="901"/>
    </location>
</feature>
<comment type="caution">
    <text evidence="7">The sequence shown here is derived from an EMBL/GenBank/DDBJ whole genome shotgun (WGS) entry which is preliminary data.</text>
</comment>
<keyword evidence="3" id="KW-1133">Transmembrane helix</keyword>